<protein>
    <submittedName>
        <fullName evidence="2">FkbM family methyltransferase</fullName>
    </submittedName>
</protein>
<organism evidence="2 3">
    <name type="scientific">Arthrobacter oryzae</name>
    <dbReference type="NCBI Taxonomy" id="409290"/>
    <lineage>
        <taxon>Bacteria</taxon>
        <taxon>Bacillati</taxon>
        <taxon>Actinomycetota</taxon>
        <taxon>Actinomycetes</taxon>
        <taxon>Micrococcales</taxon>
        <taxon>Micrococcaceae</taxon>
        <taxon>Arthrobacter</taxon>
    </lineage>
</organism>
<dbReference type="NCBIfam" id="TIGR01444">
    <property type="entry name" value="fkbM_fam"/>
    <property type="match status" value="1"/>
</dbReference>
<dbReference type="Pfam" id="PF05050">
    <property type="entry name" value="Methyltransf_21"/>
    <property type="match status" value="1"/>
</dbReference>
<keyword evidence="2" id="KW-0489">Methyltransferase</keyword>
<dbReference type="Proteomes" id="UP000273807">
    <property type="component" value="Unassembled WGS sequence"/>
</dbReference>
<dbReference type="SUPFAM" id="SSF53335">
    <property type="entry name" value="S-adenosyl-L-methionine-dependent methyltransferases"/>
    <property type="match status" value="1"/>
</dbReference>
<dbReference type="InterPro" id="IPR052514">
    <property type="entry name" value="SAM-dependent_MTase"/>
</dbReference>
<name>A0A3N0BW23_9MICC</name>
<comment type="caution">
    <text evidence="2">The sequence shown here is derived from an EMBL/GenBank/DDBJ whole genome shotgun (WGS) entry which is preliminary data.</text>
</comment>
<dbReference type="AlphaFoldDB" id="A0A3N0BW23"/>
<feature type="domain" description="Methyltransferase FkbM" evidence="1">
    <location>
        <begin position="76"/>
        <end position="226"/>
    </location>
</feature>
<evidence type="ECO:0000259" key="1">
    <source>
        <dbReference type="Pfam" id="PF05050"/>
    </source>
</evidence>
<keyword evidence="2" id="KW-0808">Transferase</keyword>
<accession>A0A3N0BW23</accession>
<dbReference type="PANTHER" id="PTHR34203:SF15">
    <property type="entry name" value="SLL1173 PROTEIN"/>
    <property type="match status" value="1"/>
</dbReference>
<dbReference type="OrthoDB" id="4703964at2"/>
<gene>
    <name evidence="2" type="ORF">D7003_11560</name>
</gene>
<evidence type="ECO:0000313" key="2">
    <source>
        <dbReference type="EMBL" id="RNL53907.1"/>
    </source>
</evidence>
<keyword evidence="3" id="KW-1185">Reference proteome</keyword>
<dbReference type="GO" id="GO:0032259">
    <property type="term" value="P:methylation"/>
    <property type="evidence" value="ECO:0007669"/>
    <property type="project" value="UniProtKB-KW"/>
</dbReference>
<dbReference type="InterPro" id="IPR029063">
    <property type="entry name" value="SAM-dependent_MTases_sf"/>
</dbReference>
<dbReference type="Gene3D" id="3.40.50.150">
    <property type="entry name" value="Vaccinia Virus protein VP39"/>
    <property type="match status" value="1"/>
</dbReference>
<dbReference type="GO" id="GO:0008168">
    <property type="term" value="F:methyltransferase activity"/>
    <property type="evidence" value="ECO:0007669"/>
    <property type="project" value="UniProtKB-KW"/>
</dbReference>
<dbReference type="InterPro" id="IPR006342">
    <property type="entry name" value="FkbM_mtfrase"/>
</dbReference>
<dbReference type="EMBL" id="RBED01000103">
    <property type="protein sequence ID" value="RNL53907.1"/>
    <property type="molecule type" value="Genomic_DNA"/>
</dbReference>
<reference evidence="2 3" key="1">
    <citation type="submission" date="2018-10" db="EMBL/GenBank/DDBJ databases">
        <title>Genome sequencing of Arthrobacter oryzae TNB02.</title>
        <authorList>
            <person name="Cho Y.-J."/>
            <person name="Cho A."/>
            <person name="Kim O.-S."/>
        </authorList>
    </citation>
    <scope>NUCLEOTIDE SEQUENCE [LARGE SCALE GENOMIC DNA]</scope>
    <source>
        <strain evidence="2 3">TNB02</strain>
    </source>
</reference>
<evidence type="ECO:0000313" key="3">
    <source>
        <dbReference type="Proteomes" id="UP000273807"/>
    </source>
</evidence>
<sequence>MSTSLKSSTRGWRYSMPSTQNKCIRNIEFEGKLFSLAFHSDNDHIGRQVAQSGGFYEAELLSALRPLLRPGDVVVDVGANVGNHSIFFAGVLDCKVFAFEGLERTCDLLRTNIRLNGLTDRVFARQYALGAVSGTVEVESIDESNLGATRFKPGPLGPINLRPLDSMPELAGVSVSLLKVDVEGMELDVIRGSRNVIERDRPIIVCECAEPEEFAGVEFLLGQLGYSATECFNATPTYVFLPDQWSGRGTFTRTSYFERIQARTSMQMRLSLSQLNRIRNMVGILSQRIEALELVVSDTIQEDSEGSKD</sequence>
<proteinExistence type="predicted"/>
<dbReference type="PANTHER" id="PTHR34203">
    <property type="entry name" value="METHYLTRANSFERASE, FKBM FAMILY PROTEIN"/>
    <property type="match status" value="1"/>
</dbReference>